<evidence type="ECO:0000313" key="1">
    <source>
        <dbReference type="EMBL" id="KAF8562458.1"/>
    </source>
</evidence>
<proteinExistence type="predicted"/>
<name>A0A8T0D6U8_9TREM</name>
<keyword evidence="2" id="KW-1185">Reference proteome</keyword>
<sequence>MLQPGEDDLTERKRLHIRCAALMPRIILPLNPHPTDACSTRRSYAGPDALVVQADELLIQLMVPPITTRASAVLSGLLARQLPDYCPSDPRLAREKHVPVDMTKFATLVRSTERNTGYFTGDSVS</sequence>
<accession>A0A8T0D6U8</accession>
<reference evidence="1 2" key="1">
    <citation type="submission" date="2019-07" db="EMBL/GenBank/DDBJ databases">
        <title>Annotation for the trematode Paragonimus westermani.</title>
        <authorList>
            <person name="Choi Y.-J."/>
        </authorList>
    </citation>
    <scope>NUCLEOTIDE SEQUENCE [LARGE SCALE GENOMIC DNA]</scope>
    <source>
        <strain evidence="1">180907_Pwestermani</strain>
    </source>
</reference>
<protein>
    <submittedName>
        <fullName evidence="1">Uncharacterized protein</fullName>
    </submittedName>
</protein>
<dbReference type="EMBL" id="JTDF01019994">
    <property type="protein sequence ID" value="KAF8562458.1"/>
    <property type="molecule type" value="Genomic_DNA"/>
</dbReference>
<dbReference type="Proteomes" id="UP000699462">
    <property type="component" value="Unassembled WGS sequence"/>
</dbReference>
<evidence type="ECO:0000313" key="2">
    <source>
        <dbReference type="Proteomes" id="UP000699462"/>
    </source>
</evidence>
<gene>
    <name evidence="1" type="ORF">P879_11558</name>
</gene>
<organism evidence="1 2">
    <name type="scientific">Paragonimus westermani</name>
    <dbReference type="NCBI Taxonomy" id="34504"/>
    <lineage>
        <taxon>Eukaryota</taxon>
        <taxon>Metazoa</taxon>
        <taxon>Spiralia</taxon>
        <taxon>Lophotrochozoa</taxon>
        <taxon>Platyhelminthes</taxon>
        <taxon>Trematoda</taxon>
        <taxon>Digenea</taxon>
        <taxon>Plagiorchiida</taxon>
        <taxon>Troglotremata</taxon>
        <taxon>Troglotrematidae</taxon>
        <taxon>Paragonimus</taxon>
    </lineage>
</organism>
<comment type="caution">
    <text evidence="1">The sequence shown here is derived from an EMBL/GenBank/DDBJ whole genome shotgun (WGS) entry which is preliminary data.</text>
</comment>
<dbReference type="AlphaFoldDB" id="A0A8T0D6U8"/>